<keyword evidence="11" id="KW-1185">Reference proteome</keyword>
<evidence type="ECO:0000256" key="5">
    <source>
        <dbReference type="ARBA" id="ARBA00022840"/>
    </source>
</evidence>
<evidence type="ECO:0000313" key="11">
    <source>
        <dbReference type="Proteomes" id="UP001428290"/>
    </source>
</evidence>
<dbReference type="SUPFAM" id="SSF50331">
    <property type="entry name" value="MOP-like"/>
    <property type="match status" value="1"/>
</dbReference>
<proteinExistence type="predicted"/>
<evidence type="ECO:0000256" key="6">
    <source>
        <dbReference type="ARBA" id="ARBA00023004"/>
    </source>
</evidence>
<dbReference type="PANTHER" id="PTHR42781:SF4">
    <property type="entry name" value="SPERMIDINE_PUTRESCINE IMPORT ATP-BINDING PROTEIN POTA"/>
    <property type="match status" value="1"/>
</dbReference>
<evidence type="ECO:0000313" key="10">
    <source>
        <dbReference type="EMBL" id="GAA5529063.1"/>
    </source>
</evidence>
<evidence type="ECO:0000256" key="3">
    <source>
        <dbReference type="ARBA" id="ARBA00022496"/>
    </source>
</evidence>
<comment type="caution">
    <text evidence="10">The sequence shown here is derived from an EMBL/GenBank/DDBJ whole genome shotgun (WGS) entry which is preliminary data.</text>
</comment>
<reference evidence="10 11" key="1">
    <citation type="submission" date="2024-02" db="EMBL/GenBank/DDBJ databases">
        <title>Herpetosiphon gulosus NBRC 112829.</title>
        <authorList>
            <person name="Ichikawa N."/>
            <person name="Katano-Makiyama Y."/>
            <person name="Hidaka K."/>
        </authorList>
    </citation>
    <scope>NUCLEOTIDE SEQUENCE [LARGE SCALE GENOMIC DNA]</scope>
    <source>
        <strain evidence="10 11">NBRC 112829</strain>
    </source>
</reference>
<dbReference type="SMART" id="SM00382">
    <property type="entry name" value="AAA"/>
    <property type="match status" value="1"/>
</dbReference>
<dbReference type="Gene3D" id="2.40.50.100">
    <property type="match status" value="1"/>
</dbReference>
<gene>
    <name evidence="10" type="primary">fbpC2</name>
    <name evidence="10" type="ORF">Hgul01_02866</name>
</gene>
<dbReference type="EMBL" id="BAABRU010000009">
    <property type="protein sequence ID" value="GAA5529063.1"/>
    <property type="molecule type" value="Genomic_DNA"/>
</dbReference>
<dbReference type="InterPro" id="IPR017871">
    <property type="entry name" value="ABC_transporter-like_CS"/>
</dbReference>
<dbReference type="PROSITE" id="PS50893">
    <property type="entry name" value="ABC_TRANSPORTER_2"/>
    <property type="match status" value="1"/>
</dbReference>
<keyword evidence="5 10" id="KW-0067">ATP-binding</keyword>
<dbReference type="InterPro" id="IPR015853">
    <property type="entry name" value="ABC_transpr_FbpC"/>
</dbReference>
<dbReference type="InterPro" id="IPR003593">
    <property type="entry name" value="AAA+_ATPase"/>
</dbReference>
<dbReference type="Pfam" id="PF00005">
    <property type="entry name" value="ABC_tran"/>
    <property type="match status" value="1"/>
</dbReference>
<accession>A0ABP9X2I2</accession>
<dbReference type="PANTHER" id="PTHR42781">
    <property type="entry name" value="SPERMIDINE/PUTRESCINE IMPORT ATP-BINDING PROTEIN POTA"/>
    <property type="match status" value="1"/>
</dbReference>
<dbReference type="InterPro" id="IPR027417">
    <property type="entry name" value="P-loop_NTPase"/>
</dbReference>
<dbReference type="Gene3D" id="3.40.50.300">
    <property type="entry name" value="P-loop containing nucleotide triphosphate hydrolases"/>
    <property type="match status" value="1"/>
</dbReference>
<dbReference type="PROSITE" id="PS00211">
    <property type="entry name" value="ABC_TRANSPORTER_1"/>
    <property type="match status" value="1"/>
</dbReference>
<dbReference type="Proteomes" id="UP001428290">
    <property type="component" value="Unassembled WGS sequence"/>
</dbReference>
<evidence type="ECO:0000256" key="7">
    <source>
        <dbReference type="ARBA" id="ARBA00023065"/>
    </source>
</evidence>
<keyword evidence="3" id="KW-0410">Iron transport</keyword>
<dbReference type="InterPro" id="IPR003439">
    <property type="entry name" value="ABC_transporter-like_ATP-bd"/>
</dbReference>
<keyword evidence="6" id="KW-0408">Iron</keyword>
<evidence type="ECO:0000259" key="9">
    <source>
        <dbReference type="PROSITE" id="PS50893"/>
    </source>
</evidence>
<evidence type="ECO:0000256" key="4">
    <source>
        <dbReference type="ARBA" id="ARBA00022741"/>
    </source>
</evidence>
<feature type="domain" description="ABC transporter" evidence="9">
    <location>
        <begin position="8"/>
        <end position="238"/>
    </location>
</feature>
<keyword evidence="2" id="KW-1003">Cell membrane</keyword>
<keyword evidence="4" id="KW-0547">Nucleotide-binding</keyword>
<keyword evidence="1" id="KW-0813">Transport</keyword>
<organism evidence="10 11">
    <name type="scientific">Herpetosiphon gulosus</name>
    <dbReference type="NCBI Taxonomy" id="1973496"/>
    <lineage>
        <taxon>Bacteria</taxon>
        <taxon>Bacillati</taxon>
        <taxon>Chloroflexota</taxon>
        <taxon>Chloroflexia</taxon>
        <taxon>Herpetosiphonales</taxon>
        <taxon>Herpetosiphonaceae</taxon>
        <taxon>Herpetosiphon</taxon>
    </lineage>
</organism>
<evidence type="ECO:0000256" key="2">
    <source>
        <dbReference type="ARBA" id="ARBA00022475"/>
    </source>
</evidence>
<evidence type="ECO:0000256" key="8">
    <source>
        <dbReference type="ARBA" id="ARBA00023136"/>
    </source>
</evidence>
<protein>
    <submittedName>
        <fullName evidence="10">Fe(3+) ions import ATP-binding protein FbpC 2</fullName>
    </submittedName>
</protein>
<keyword evidence="8" id="KW-0472">Membrane</keyword>
<dbReference type="CDD" id="cd03259">
    <property type="entry name" value="ABC_Carb_Solutes_like"/>
    <property type="match status" value="1"/>
</dbReference>
<dbReference type="InterPro" id="IPR050093">
    <property type="entry name" value="ABC_SmlMolc_Importer"/>
</dbReference>
<name>A0ABP9X2I2_9CHLR</name>
<keyword evidence="7" id="KW-0406">Ion transport</keyword>
<dbReference type="GO" id="GO:0005524">
    <property type="term" value="F:ATP binding"/>
    <property type="evidence" value="ECO:0007669"/>
    <property type="project" value="UniProtKB-KW"/>
</dbReference>
<evidence type="ECO:0000256" key="1">
    <source>
        <dbReference type="ARBA" id="ARBA00022448"/>
    </source>
</evidence>
<dbReference type="SUPFAM" id="SSF52540">
    <property type="entry name" value="P-loop containing nucleoside triphosphate hydrolases"/>
    <property type="match status" value="1"/>
</dbReference>
<sequence length="342" mass="37148">MHTANLAINCRGVSKTFNATTVLDQVDFQLPQGSLGALLGPSGCGKTTLLRLIAGFETLDQGQIWLGEREIANSKSQVPPEQRQIGMVFQEYALFPHLTVGQNIGYGLGRQANKQQRIDELLELVGLEGLAQRMPHELSGGQQQRVALARALAPKPQLLLLDEPFSNLDAGLRDQVRTATKQILRQVGATALFVTHDQEEALSLADQVTVMLGGKVLQSASPHELYLRPTSQAVAQFVGEANFLPGVARENRVECALGQLLLTKPMHGPVTLMIRPEALNLVPDPRGRGQILGQRFYGHDQLLDLQIGDLMIAARTGPRLDLAPKMQVSVSVQGPVVAFQSI</sequence>
<dbReference type="InterPro" id="IPR008995">
    <property type="entry name" value="Mo/tungstate-bd_C_term_dom"/>
</dbReference>